<protein>
    <submittedName>
        <fullName evidence="1">Uncharacterized protein</fullName>
    </submittedName>
</protein>
<keyword evidence="2" id="KW-1185">Reference proteome</keyword>
<accession>A0ABD2PYD3</accession>
<evidence type="ECO:0000313" key="2">
    <source>
        <dbReference type="Proteomes" id="UP001626550"/>
    </source>
</evidence>
<organism evidence="1 2">
    <name type="scientific">Cichlidogyrus casuarinus</name>
    <dbReference type="NCBI Taxonomy" id="1844966"/>
    <lineage>
        <taxon>Eukaryota</taxon>
        <taxon>Metazoa</taxon>
        <taxon>Spiralia</taxon>
        <taxon>Lophotrochozoa</taxon>
        <taxon>Platyhelminthes</taxon>
        <taxon>Monogenea</taxon>
        <taxon>Monopisthocotylea</taxon>
        <taxon>Dactylogyridea</taxon>
        <taxon>Ancyrocephalidae</taxon>
        <taxon>Cichlidogyrus</taxon>
    </lineage>
</organism>
<dbReference type="AlphaFoldDB" id="A0ABD2PYD3"/>
<reference evidence="1 2" key="1">
    <citation type="submission" date="2024-11" db="EMBL/GenBank/DDBJ databases">
        <title>Adaptive evolution of stress response genes in parasites aligns with host niche diversity.</title>
        <authorList>
            <person name="Hahn C."/>
            <person name="Resl P."/>
        </authorList>
    </citation>
    <scope>NUCLEOTIDE SEQUENCE [LARGE SCALE GENOMIC DNA]</scope>
    <source>
        <strain evidence="1">EGGRZ-B1_66</strain>
        <tissue evidence="1">Body</tissue>
    </source>
</reference>
<proteinExistence type="predicted"/>
<sequence>MMKKAKSLYSFKEERKPFSKLKPQSHYTISINDKDHIIPPGIPKSFSLIEINGLVDSTPSSFLPLQLSYQIRPMI</sequence>
<dbReference type="EMBL" id="JBJKFK010002617">
    <property type="protein sequence ID" value="KAL3310851.1"/>
    <property type="molecule type" value="Genomic_DNA"/>
</dbReference>
<gene>
    <name evidence="1" type="ORF">Ciccas_010575</name>
</gene>
<comment type="caution">
    <text evidence="1">The sequence shown here is derived from an EMBL/GenBank/DDBJ whole genome shotgun (WGS) entry which is preliminary data.</text>
</comment>
<evidence type="ECO:0000313" key="1">
    <source>
        <dbReference type="EMBL" id="KAL3310851.1"/>
    </source>
</evidence>
<name>A0ABD2PYD3_9PLAT</name>
<dbReference type="Proteomes" id="UP001626550">
    <property type="component" value="Unassembled WGS sequence"/>
</dbReference>